<gene>
    <name evidence="1" type="ORF">CLV43_108455</name>
</gene>
<evidence type="ECO:0000313" key="1">
    <source>
        <dbReference type="EMBL" id="PRY39055.1"/>
    </source>
</evidence>
<dbReference type="AlphaFoldDB" id="A0A2T0T052"/>
<protein>
    <submittedName>
        <fullName evidence="1">Uncharacterized protein</fullName>
    </submittedName>
</protein>
<dbReference type="Gene3D" id="2.30.110.10">
    <property type="entry name" value="Electron Transport, Fmn-binding Protein, Chain A"/>
    <property type="match status" value="1"/>
</dbReference>
<proteinExistence type="predicted"/>
<dbReference type="PANTHER" id="PTHR42815:SF2">
    <property type="entry name" value="FAD-BINDING, PUTATIVE (AFU_ORTHOLOGUE AFUA_6G07600)-RELATED"/>
    <property type="match status" value="1"/>
</dbReference>
<keyword evidence="2" id="KW-1185">Reference proteome</keyword>
<dbReference type="Proteomes" id="UP000239494">
    <property type="component" value="Unassembled WGS sequence"/>
</dbReference>
<organism evidence="1 2">
    <name type="scientific">Umezawaea tangerina</name>
    <dbReference type="NCBI Taxonomy" id="84725"/>
    <lineage>
        <taxon>Bacteria</taxon>
        <taxon>Bacillati</taxon>
        <taxon>Actinomycetota</taxon>
        <taxon>Actinomycetes</taxon>
        <taxon>Pseudonocardiales</taxon>
        <taxon>Pseudonocardiaceae</taxon>
        <taxon>Umezawaea</taxon>
    </lineage>
</organism>
<comment type="caution">
    <text evidence="1">The sequence shown here is derived from an EMBL/GenBank/DDBJ whole genome shotgun (WGS) entry which is preliminary data.</text>
</comment>
<dbReference type="InterPro" id="IPR012349">
    <property type="entry name" value="Split_barrel_FMN-bd"/>
</dbReference>
<evidence type="ECO:0000313" key="2">
    <source>
        <dbReference type="Proteomes" id="UP000239494"/>
    </source>
</evidence>
<name>A0A2T0T052_9PSEU</name>
<dbReference type="EMBL" id="PVTF01000008">
    <property type="protein sequence ID" value="PRY39055.1"/>
    <property type="molecule type" value="Genomic_DNA"/>
</dbReference>
<reference evidence="1 2" key="1">
    <citation type="submission" date="2018-03" db="EMBL/GenBank/DDBJ databases">
        <title>Genomic Encyclopedia of Archaeal and Bacterial Type Strains, Phase II (KMG-II): from individual species to whole genera.</title>
        <authorList>
            <person name="Goeker M."/>
        </authorList>
    </citation>
    <scope>NUCLEOTIDE SEQUENCE [LARGE SCALE GENOMIC DNA]</scope>
    <source>
        <strain evidence="1 2">DSM 44720</strain>
    </source>
</reference>
<dbReference type="RefSeq" id="WP_106190478.1">
    <property type="nucleotide sequence ID" value="NZ_PVTF01000008.1"/>
</dbReference>
<accession>A0A2T0T052</accession>
<dbReference type="OrthoDB" id="9786134at2"/>
<dbReference type="PANTHER" id="PTHR42815">
    <property type="entry name" value="FAD-BINDING, PUTATIVE (AFU_ORTHOLOGUE AFUA_6G07600)-RELATED"/>
    <property type="match status" value="1"/>
</dbReference>
<sequence>MTDFVDRLAFHPGELEAQRVAGTSEQAERVRPIISDAIPRGASDFLARQRMLVLGARDREGRPWATALVGPQGFLSAPDPRTLRADATAVPTDPLADVLRDGADVGTLAIDLVGRKRLRVNGRWRPTALGGEVEVHQAFGNCPKYIQARAMTGEPAGSHPVARRGDRLDTRQSVLVSTADTFFIATSADVGADVSHRGGNPGFVEVVSPIELSWPDYAGNAMMMTAGNLGVNPLAGLLFPDWESGATLQLTGTAEVRRATGRRNGPANGQETVFHVTEAVWTENAFPSAWTAPVYSRFN</sequence>